<dbReference type="AlphaFoldDB" id="A0A137P520"/>
<dbReference type="InterPro" id="IPR038336">
    <property type="entry name" value="NET_sf"/>
</dbReference>
<feature type="domain" description="NET" evidence="5">
    <location>
        <begin position="616"/>
        <end position="697"/>
    </location>
</feature>
<dbReference type="GO" id="GO:0000785">
    <property type="term" value="C:chromatin"/>
    <property type="evidence" value="ECO:0007669"/>
    <property type="project" value="TreeGrafter"/>
</dbReference>
<dbReference type="PROSITE" id="PS51525">
    <property type="entry name" value="NET"/>
    <property type="match status" value="1"/>
</dbReference>
<sequence length="720" mass="81315">MSSSRDSSLSPRNLGQSSNYRNGSPHNENYNNYNKYEPQSNALTNLDYSSDSSTSHHEYNYNSQNGVNRIETKSSPQYNGPLYDASDSPSEQEFPDNPHSVGPSGHNSSPIGPTYSHHYSDNSVEFNDATNNHFKAEQSPIHSSPHPQSNEPNQYSSPLPQLPSSSHQEYDKPVAKEEPRKKYDAHPLPTKYEAEPLQKSMENQNSGKASKSSRPPAIPVVHKPSMSREQLKHCRQIIKELKHHRDADPFAAPVDYVAMNLPDYPTIIKRPMDLQTAERKLDNVEYSSIDDFYDDIELIFSNCNLYNGLIAPVSKMAANLQRAFHKLKQQYSKSQNSYNVDDYMDDELPKSSKASKSKPKPPSRRSSASKAAPIKSEAVIPSGKSHASSKSHTSKANNAAQLKYCNSIIKEFEKKSNYAFIFPFLDPVDPVALNIPDYPKIIKNPMDISTIKKKLSGGRYTTAYDFESDVRLMLKNCFTFNPPGTDVYIMGQRVEELFNNKWKSLPVPPPSPAHVQTSSKSYSRPKSMNDGLSSDTSDDEGYPSRDYQPSSAKISKHMKQLSNQIHSLKHSKSRTHESTSISPKKPSHRPKEKAPKQPQSYSSRPKPAPRPETNIDQNDREASVPISYEEKKVLSDYINFLTPDQLATVVELIKQNMPQLQEAQDEIELDIDTLEPRTLRKLYTFVVENVPNVPEKYKPQKRKSRSQKPPGNYTLLSLSF</sequence>
<feature type="domain" description="Bromo" evidence="4">
    <location>
        <begin position="416"/>
        <end position="488"/>
    </location>
</feature>
<feature type="compositionally biased region" description="Low complexity" evidence="3">
    <location>
        <begin position="1"/>
        <end position="10"/>
    </location>
</feature>
<feature type="compositionally biased region" description="Polar residues" evidence="3">
    <location>
        <begin position="38"/>
        <end position="53"/>
    </location>
</feature>
<dbReference type="Proteomes" id="UP000070444">
    <property type="component" value="Unassembled WGS sequence"/>
</dbReference>
<feature type="domain" description="Bromo" evidence="4">
    <location>
        <begin position="242"/>
        <end position="314"/>
    </location>
</feature>
<evidence type="ECO:0000313" key="7">
    <source>
        <dbReference type="Proteomes" id="UP000070444"/>
    </source>
</evidence>
<evidence type="ECO:0000259" key="5">
    <source>
        <dbReference type="PROSITE" id="PS51525"/>
    </source>
</evidence>
<dbReference type="PANTHER" id="PTHR22880">
    <property type="entry name" value="FALZ-RELATED BROMODOMAIN-CONTAINING PROTEINS"/>
    <property type="match status" value="1"/>
</dbReference>
<feature type="region of interest" description="Disordered" evidence="3">
    <location>
        <begin position="1"/>
        <end position="226"/>
    </location>
</feature>
<accession>A0A137P520</accession>
<dbReference type="PRINTS" id="PR00503">
    <property type="entry name" value="BROMODOMAIN"/>
</dbReference>
<feature type="region of interest" description="Disordered" evidence="3">
    <location>
        <begin position="335"/>
        <end position="394"/>
    </location>
</feature>
<feature type="compositionally biased region" description="Polar residues" evidence="3">
    <location>
        <begin position="121"/>
        <end position="133"/>
    </location>
</feature>
<dbReference type="InterPro" id="IPR001487">
    <property type="entry name" value="Bromodomain"/>
</dbReference>
<evidence type="ECO:0000256" key="2">
    <source>
        <dbReference type="PROSITE-ProRule" id="PRU00035"/>
    </source>
</evidence>
<dbReference type="Pfam" id="PF00439">
    <property type="entry name" value="Bromodomain"/>
    <property type="match status" value="2"/>
</dbReference>
<feature type="compositionally biased region" description="Basic and acidic residues" evidence="3">
    <location>
        <begin position="168"/>
        <end position="185"/>
    </location>
</feature>
<dbReference type="OrthoDB" id="784962at2759"/>
<organism evidence="6 7">
    <name type="scientific">Conidiobolus coronatus (strain ATCC 28846 / CBS 209.66 / NRRL 28638)</name>
    <name type="common">Delacroixia coronata</name>
    <dbReference type="NCBI Taxonomy" id="796925"/>
    <lineage>
        <taxon>Eukaryota</taxon>
        <taxon>Fungi</taxon>
        <taxon>Fungi incertae sedis</taxon>
        <taxon>Zoopagomycota</taxon>
        <taxon>Entomophthoromycotina</taxon>
        <taxon>Entomophthoromycetes</taxon>
        <taxon>Entomophthorales</taxon>
        <taxon>Ancylistaceae</taxon>
        <taxon>Conidiobolus</taxon>
    </lineage>
</organism>
<evidence type="ECO:0000313" key="6">
    <source>
        <dbReference type="EMBL" id="KXN70024.1"/>
    </source>
</evidence>
<dbReference type="Gene3D" id="1.20.1270.220">
    <property type="match status" value="1"/>
</dbReference>
<feature type="compositionally biased region" description="Low complexity" evidence="3">
    <location>
        <begin position="27"/>
        <end position="37"/>
    </location>
</feature>
<feature type="compositionally biased region" description="Polar residues" evidence="3">
    <location>
        <begin position="514"/>
        <end position="535"/>
    </location>
</feature>
<feature type="compositionally biased region" description="Polar residues" evidence="3">
    <location>
        <begin position="60"/>
        <end position="78"/>
    </location>
</feature>
<dbReference type="OMA" id="WSARECI"/>
<dbReference type="InterPro" id="IPR036427">
    <property type="entry name" value="Bromodomain-like_sf"/>
</dbReference>
<dbReference type="Pfam" id="PF17035">
    <property type="entry name" value="BET"/>
    <property type="match status" value="1"/>
</dbReference>
<protein>
    <submittedName>
        <fullName evidence="6">Bromodomain-domain-containing protein</fullName>
    </submittedName>
</protein>
<dbReference type="InterPro" id="IPR027353">
    <property type="entry name" value="NET_dom"/>
</dbReference>
<feature type="region of interest" description="Disordered" evidence="3">
    <location>
        <begin position="505"/>
        <end position="623"/>
    </location>
</feature>
<evidence type="ECO:0000256" key="1">
    <source>
        <dbReference type="ARBA" id="ARBA00023117"/>
    </source>
</evidence>
<dbReference type="SUPFAM" id="SSF47370">
    <property type="entry name" value="Bromodomain"/>
    <property type="match status" value="2"/>
</dbReference>
<dbReference type="GO" id="GO:0005634">
    <property type="term" value="C:nucleus"/>
    <property type="evidence" value="ECO:0007669"/>
    <property type="project" value="TreeGrafter"/>
</dbReference>
<feature type="compositionally biased region" description="Low complexity" evidence="3">
    <location>
        <begin position="364"/>
        <end position="386"/>
    </location>
</feature>
<dbReference type="PROSITE" id="PS50014">
    <property type="entry name" value="BROMODOMAIN_2"/>
    <property type="match status" value="2"/>
</dbReference>
<reference evidence="6 7" key="1">
    <citation type="journal article" date="2015" name="Genome Biol. Evol.">
        <title>Phylogenomic analyses indicate that early fungi evolved digesting cell walls of algal ancestors of land plants.</title>
        <authorList>
            <person name="Chang Y."/>
            <person name="Wang S."/>
            <person name="Sekimoto S."/>
            <person name="Aerts A.L."/>
            <person name="Choi C."/>
            <person name="Clum A."/>
            <person name="LaButti K.M."/>
            <person name="Lindquist E.A."/>
            <person name="Yee Ngan C."/>
            <person name="Ohm R.A."/>
            <person name="Salamov A.A."/>
            <person name="Grigoriev I.V."/>
            <person name="Spatafora J.W."/>
            <person name="Berbee M.L."/>
        </authorList>
    </citation>
    <scope>NUCLEOTIDE SEQUENCE [LARGE SCALE GENOMIC DNA]</scope>
    <source>
        <strain evidence="6 7">NRRL 28638</strain>
    </source>
</reference>
<dbReference type="SMART" id="SM00297">
    <property type="entry name" value="BROMO"/>
    <property type="match status" value="2"/>
</dbReference>
<gene>
    <name evidence="6" type="ORF">CONCODRAFT_164639</name>
</gene>
<keyword evidence="7" id="KW-1185">Reference proteome</keyword>
<evidence type="ECO:0000256" key="3">
    <source>
        <dbReference type="SAM" id="MobiDB-lite"/>
    </source>
</evidence>
<dbReference type="Gene3D" id="1.20.920.10">
    <property type="entry name" value="Bromodomain-like"/>
    <property type="match status" value="2"/>
</dbReference>
<dbReference type="PANTHER" id="PTHR22880:SF225">
    <property type="entry name" value="BROMODOMAIN-CONTAINING PROTEIN BET-1-RELATED"/>
    <property type="match status" value="1"/>
</dbReference>
<feature type="compositionally biased region" description="Low complexity" evidence="3">
    <location>
        <begin position="138"/>
        <end position="149"/>
    </location>
</feature>
<dbReference type="GO" id="GO:0006338">
    <property type="term" value="P:chromatin remodeling"/>
    <property type="evidence" value="ECO:0007669"/>
    <property type="project" value="TreeGrafter"/>
</dbReference>
<feature type="compositionally biased region" description="Polar residues" evidence="3">
    <location>
        <begin position="200"/>
        <end position="213"/>
    </location>
</feature>
<feature type="compositionally biased region" description="Basic residues" evidence="3">
    <location>
        <begin position="353"/>
        <end position="363"/>
    </location>
</feature>
<name>A0A137P520_CONC2</name>
<feature type="compositionally biased region" description="Low complexity" evidence="3">
    <location>
        <begin position="156"/>
        <end position="166"/>
    </location>
</feature>
<dbReference type="GO" id="GO:0006355">
    <property type="term" value="P:regulation of DNA-templated transcription"/>
    <property type="evidence" value="ECO:0007669"/>
    <property type="project" value="TreeGrafter"/>
</dbReference>
<dbReference type="InterPro" id="IPR050935">
    <property type="entry name" value="Bromo_chromatin_reader"/>
</dbReference>
<evidence type="ECO:0000259" key="4">
    <source>
        <dbReference type="PROSITE" id="PS50014"/>
    </source>
</evidence>
<dbReference type="STRING" id="796925.A0A137P520"/>
<proteinExistence type="predicted"/>
<keyword evidence="1 2" id="KW-0103">Bromodomain</keyword>
<dbReference type="EMBL" id="KQ964515">
    <property type="protein sequence ID" value="KXN70024.1"/>
    <property type="molecule type" value="Genomic_DNA"/>
</dbReference>
<feature type="compositionally biased region" description="Polar residues" evidence="3">
    <location>
        <begin position="11"/>
        <end position="26"/>
    </location>
</feature>